<dbReference type="EMBL" id="CP098251">
    <property type="protein sequence ID" value="WAV90402.1"/>
    <property type="molecule type" value="Genomic_DNA"/>
</dbReference>
<proteinExistence type="predicted"/>
<gene>
    <name evidence="1" type="ORF">NB646_05880</name>
</gene>
<dbReference type="AlphaFoldDB" id="A0A9E9LCH1"/>
<accession>A0A9E9LCH1</accession>
<reference evidence="1" key="1">
    <citation type="journal article" date="2022" name="Front. Microbiol.">
        <title>New perspectives on an old grouping: The genomic and phenotypic variability of Oxalobacter formigenes and the implications for calcium oxalate stone prevention.</title>
        <authorList>
            <person name="Chmiel J.A."/>
            <person name="Carr C."/>
            <person name="Stuivenberg G.A."/>
            <person name="Venema R."/>
            <person name="Chanyi R.M."/>
            <person name="Al K.F."/>
            <person name="Giguere D."/>
            <person name="Say H."/>
            <person name="Akouris P.P."/>
            <person name="Dominguez Romero S.A."/>
            <person name="Kwong A."/>
            <person name="Tai V."/>
            <person name="Koval S.F."/>
            <person name="Razvi H."/>
            <person name="Bjazevic J."/>
            <person name="Burton J.P."/>
        </authorList>
    </citation>
    <scope>NUCLEOTIDE SEQUENCE</scope>
    <source>
        <strain evidence="1">OxK</strain>
    </source>
</reference>
<protein>
    <submittedName>
        <fullName evidence="1">Uncharacterized protein</fullName>
    </submittedName>
</protein>
<name>A0A9E9LCH1_9BURK</name>
<dbReference type="RefSeq" id="WP_269315494.1">
    <property type="nucleotide sequence ID" value="NZ_CP098251.1"/>
</dbReference>
<sequence>MEKHSGRRHRTLISARMRSASPLQQPAALRKGLEPCHRRRRKIRAKHQELNLLHSHASLIVHRLSRPRPDRNRVCRAGRVFRGTVPDSGLKLSDEYDRTYATYLQERGERTGNWTERVAKFYRTPYHYRTADSLRQQKLFSGKITMDGQADKPLRPGSNP</sequence>
<dbReference type="Proteomes" id="UP001164819">
    <property type="component" value="Chromosome"/>
</dbReference>
<organism evidence="1">
    <name type="scientific">Oxalobacter aliiformigenes</name>
    <dbReference type="NCBI Taxonomy" id="2946593"/>
    <lineage>
        <taxon>Bacteria</taxon>
        <taxon>Pseudomonadati</taxon>
        <taxon>Pseudomonadota</taxon>
        <taxon>Betaproteobacteria</taxon>
        <taxon>Burkholderiales</taxon>
        <taxon>Oxalobacteraceae</taxon>
        <taxon>Oxalobacter</taxon>
    </lineage>
</organism>
<evidence type="ECO:0000313" key="1">
    <source>
        <dbReference type="EMBL" id="WAV90402.1"/>
    </source>
</evidence>